<dbReference type="Gene3D" id="3.40.50.300">
    <property type="entry name" value="P-loop containing nucleotide triphosphate hydrolases"/>
    <property type="match status" value="2"/>
</dbReference>
<dbReference type="PIRSF" id="PIRSF029347">
    <property type="entry name" value="RecF"/>
    <property type="match status" value="1"/>
</dbReference>
<dbReference type="GO" id="GO:0016887">
    <property type="term" value="F:ATP hydrolysis activity"/>
    <property type="evidence" value="ECO:0007669"/>
    <property type="project" value="InterPro"/>
</dbReference>
<dbReference type="Proteomes" id="UP000664277">
    <property type="component" value="Unassembled WGS sequence"/>
</dbReference>
<dbReference type="AlphaFoldDB" id="A0A8J7PFK8"/>
<proteinExistence type="predicted"/>
<dbReference type="GO" id="GO:0005524">
    <property type="term" value="F:ATP binding"/>
    <property type="evidence" value="ECO:0007669"/>
    <property type="project" value="InterPro"/>
</dbReference>
<dbReference type="Pfam" id="PF13304">
    <property type="entry name" value="AAA_21"/>
    <property type="match status" value="1"/>
</dbReference>
<dbReference type="InterPro" id="IPR027417">
    <property type="entry name" value="P-loop_NTPase"/>
</dbReference>
<dbReference type="InterPro" id="IPR014555">
    <property type="entry name" value="RecF-like"/>
</dbReference>
<dbReference type="GO" id="GO:0000731">
    <property type="term" value="P:DNA synthesis involved in DNA repair"/>
    <property type="evidence" value="ECO:0007669"/>
    <property type="project" value="TreeGrafter"/>
</dbReference>
<sequence>MLSRLTVSGYRSIKNLALPLSAVSVVLGANGSGKSNLYRALALIWSAAGGTLASSLAAEGGLASALWAGRRHKNEDDYITLALELDDLSYELVLGRVPLDSLMGMSYKASGHSLEKFNQFFLNDPDIKSEMVSVDYRGKQIKLLERTSRNISARNMDGRPIEYPLIVSSSESVLTGLREPHLFPDLAKLRSDILSWRFYHHFRTDFQSPLREPQLSTFSPVLNDDGSNLFAALATIAAIEGPDLVRQAVADAFPGTRLEFLLSDGLIEIELHQPGLERPLHTAELSDGTLQYLALLAALLTPRPPGLLVLNEPETSVHASLYGALARLIVRAAKHTQIFVTTHCAELAKQVAAACKVEPILLEKIDGATTATR</sequence>
<dbReference type="PANTHER" id="PTHR32182">
    <property type="entry name" value="DNA REPLICATION AND REPAIR PROTEIN RECF"/>
    <property type="match status" value="1"/>
</dbReference>
<comment type="caution">
    <text evidence="2">The sequence shown here is derived from an EMBL/GenBank/DDBJ whole genome shotgun (WGS) entry which is preliminary data.</text>
</comment>
<feature type="domain" description="ATPase AAA-type core" evidence="1">
    <location>
        <begin position="24"/>
        <end position="343"/>
    </location>
</feature>
<evidence type="ECO:0000313" key="2">
    <source>
        <dbReference type="EMBL" id="MBN8660608.1"/>
    </source>
</evidence>
<evidence type="ECO:0000259" key="1">
    <source>
        <dbReference type="Pfam" id="PF13304"/>
    </source>
</evidence>
<dbReference type="InterPro" id="IPR003959">
    <property type="entry name" value="ATPase_AAA_core"/>
</dbReference>
<organism evidence="2 3">
    <name type="scientific">Candidatus Obscuribacter phosphatis</name>
    <dbReference type="NCBI Taxonomy" id="1906157"/>
    <lineage>
        <taxon>Bacteria</taxon>
        <taxon>Bacillati</taxon>
        <taxon>Candidatus Melainabacteria</taxon>
        <taxon>Candidatus Obscuribacterales</taxon>
        <taxon>Candidatus Obscuribacteraceae</taxon>
        <taxon>Candidatus Obscuribacter</taxon>
    </lineage>
</organism>
<dbReference type="SUPFAM" id="SSF52540">
    <property type="entry name" value="P-loop containing nucleoside triphosphate hydrolases"/>
    <property type="match status" value="1"/>
</dbReference>
<dbReference type="EMBL" id="JAFLCK010000012">
    <property type="protein sequence ID" value="MBN8660608.1"/>
    <property type="molecule type" value="Genomic_DNA"/>
</dbReference>
<accession>A0A8J7PFK8</accession>
<reference evidence="2" key="1">
    <citation type="submission" date="2021-02" db="EMBL/GenBank/DDBJ databases">
        <title>Genome-Resolved Metagenomics of a Microbial Community Performing Photosynthetic Biological Nutrient Removal.</title>
        <authorList>
            <person name="Mcdaniel E.A."/>
        </authorList>
    </citation>
    <scope>NUCLEOTIDE SEQUENCE</scope>
    <source>
        <strain evidence="2">UWPOB_OBS1</strain>
    </source>
</reference>
<protein>
    <submittedName>
        <fullName evidence="2">AAA family ATPase</fullName>
    </submittedName>
</protein>
<dbReference type="GO" id="GO:0006302">
    <property type="term" value="P:double-strand break repair"/>
    <property type="evidence" value="ECO:0007669"/>
    <property type="project" value="TreeGrafter"/>
</dbReference>
<name>A0A8J7PFK8_9BACT</name>
<dbReference type="PANTHER" id="PTHR32182:SF25">
    <property type="entry name" value="SLR1056 PROTEIN"/>
    <property type="match status" value="1"/>
</dbReference>
<gene>
    <name evidence="2" type="ORF">J0M35_09615</name>
</gene>
<evidence type="ECO:0000313" key="3">
    <source>
        <dbReference type="Proteomes" id="UP000664277"/>
    </source>
</evidence>